<name>A0ACD1IL83_9EURO</name>
<evidence type="ECO:0000313" key="1">
    <source>
        <dbReference type="EMBL" id="RAK91164.1"/>
    </source>
</evidence>
<gene>
    <name evidence="1" type="ORF">BO79DRAFT_79342</name>
</gene>
<proteinExistence type="predicted"/>
<dbReference type="Proteomes" id="UP000249748">
    <property type="component" value="Unassembled WGS sequence"/>
</dbReference>
<evidence type="ECO:0000313" key="2">
    <source>
        <dbReference type="Proteomes" id="UP000249748"/>
    </source>
</evidence>
<dbReference type="EMBL" id="KZ824542">
    <property type="protein sequence ID" value="RAK91164.1"/>
    <property type="molecule type" value="Genomic_DNA"/>
</dbReference>
<reference evidence="1" key="1">
    <citation type="submission" date="2018-02" db="EMBL/GenBank/DDBJ databases">
        <title>The genomes of Aspergillus section Nigri reveals drivers in fungal speciation.</title>
        <authorList>
            <consortium name="DOE Joint Genome Institute"/>
            <person name="Vesth T.C."/>
            <person name="Nybo J."/>
            <person name="Theobald S."/>
            <person name="Brandl J."/>
            <person name="Frisvad J.C."/>
            <person name="Nielsen K.F."/>
            <person name="Lyhne E.K."/>
            <person name="Kogle M.E."/>
            <person name="Kuo A."/>
            <person name="Riley R."/>
            <person name="Clum A."/>
            <person name="Nolan M."/>
            <person name="Lipzen A."/>
            <person name="Salamov A."/>
            <person name="Henrissat B."/>
            <person name="Wiebenga A."/>
            <person name="De vries R.P."/>
            <person name="Grigoriev I.V."/>
            <person name="Mortensen U.H."/>
            <person name="Andersen M.R."/>
            <person name="Baker S.E."/>
        </authorList>
    </citation>
    <scope>NUCLEOTIDE SEQUENCE</scope>
    <source>
        <strain evidence="1">CBS 115574</strain>
    </source>
</reference>
<sequence>MGIFLLVGKTNPPVGIARRSDRSGGGLERALRPAGGELSGVGSGGIVILGRGQLLGCFLFLYSLFLLFFFFFFSFFAAISNSSSLCMCN</sequence>
<keyword evidence="2" id="KW-1185">Reference proteome</keyword>
<accession>A0ACD1IL83</accession>
<organism evidence="1 2">
    <name type="scientific">Aspergillus costaricaensis CBS 115574</name>
    <dbReference type="NCBI Taxonomy" id="1448317"/>
    <lineage>
        <taxon>Eukaryota</taxon>
        <taxon>Fungi</taxon>
        <taxon>Dikarya</taxon>
        <taxon>Ascomycota</taxon>
        <taxon>Pezizomycotina</taxon>
        <taxon>Eurotiomycetes</taxon>
        <taxon>Eurotiomycetidae</taxon>
        <taxon>Eurotiales</taxon>
        <taxon>Aspergillaceae</taxon>
        <taxon>Aspergillus</taxon>
        <taxon>Aspergillus subgen. Circumdati</taxon>
    </lineage>
</organism>
<protein>
    <submittedName>
        <fullName evidence="1">Uncharacterized protein</fullName>
    </submittedName>
</protein>